<reference evidence="1 2" key="1">
    <citation type="submission" date="2015-01" db="EMBL/GenBank/DDBJ databases">
        <title>Evolution of Trichinella species and genotypes.</title>
        <authorList>
            <person name="Korhonen P.K."/>
            <person name="Edoardo P."/>
            <person name="Giuseppe L.R."/>
            <person name="Gasser R.B."/>
        </authorList>
    </citation>
    <scope>NUCLEOTIDE SEQUENCE [LARGE SCALE GENOMIC DNA]</scope>
    <source>
        <strain evidence="1">ISS37</strain>
    </source>
</reference>
<name>A0A0V0SCB5_9BILA</name>
<sequence length="109" mass="12543">MDAHSIDENWQLEEYSSRVLFTMSSLCGQSINSNRPGRPPVLFTEFTGILTSRSAVYSFFLPQKPMLKDKPDKLPRQQEADKCIAEAPPPCCLFSSDNCFCHYCCYHYY</sequence>
<proteinExistence type="predicted"/>
<gene>
    <name evidence="1" type="ORF">T07_10701</name>
</gene>
<organism evidence="1 2">
    <name type="scientific">Trichinella nelsoni</name>
    <dbReference type="NCBI Taxonomy" id="6336"/>
    <lineage>
        <taxon>Eukaryota</taxon>
        <taxon>Metazoa</taxon>
        <taxon>Ecdysozoa</taxon>
        <taxon>Nematoda</taxon>
        <taxon>Enoplea</taxon>
        <taxon>Dorylaimia</taxon>
        <taxon>Trichinellida</taxon>
        <taxon>Trichinellidae</taxon>
        <taxon>Trichinella</taxon>
    </lineage>
</organism>
<accession>A0A0V0SCB5</accession>
<dbReference type="Proteomes" id="UP000054630">
    <property type="component" value="Unassembled WGS sequence"/>
</dbReference>
<protein>
    <submittedName>
        <fullName evidence="1">Uncharacterized protein</fullName>
    </submittedName>
</protein>
<evidence type="ECO:0000313" key="2">
    <source>
        <dbReference type="Proteomes" id="UP000054630"/>
    </source>
</evidence>
<dbReference type="AlphaFoldDB" id="A0A0V0SCB5"/>
<dbReference type="EMBL" id="JYDL01000018">
    <property type="protein sequence ID" value="KRX24340.1"/>
    <property type="molecule type" value="Genomic_DNA"/>
</dbReference>
<comment type="caution">
    <text evidence="1">The sequence shown here is derived from an EMBL/GenBank/DDBJ whole genome shotgun (WGS) entry which is preliminary data.</text>
</comment>
<evidence type="ECO:0000313" key="1">
    <source>
        <dbReference type="EMBL" id="KRX24340.1"/>
    </source>
</evidence>
<keyword evidence="2" id="KW-1185">Reference proteome</keyword>